<evidence type="ECO:0000313" key="2">
    <source>
        <dbReference type="Proteomes" id="UP000076078"/>
    </source>
</evidence>
<dbReference type="OMA" id="FWCNISC"/>
<dbReference type="AlphaFoldDB" id="A0A151Z982"/>
<dbReference type="OrthoDB" id="10462333at2759"/>
<organism evidence="1 2">
    <name type="scientific">Tieghemostelium lacteum</name>
    <name type="common">Slime mold</name>
    <name type="synonym">Dictyostelium lacteum</name>
    <dbReference type="NCBI Taxonomy" id="361077"/>
    <lineage>
        <taxon>Eukaryota</taxon>
        <taxon>Amoebozoa</taxon>
        <taxon>Evosea</taxon>
        <taxon>Eumycetozoa</taxon>
        <taxon>Dictyostelia</taxon>
        <taxon>Dictyosteliales</taxon>
        <taxon>Raperosteliaceae</taxon>
        <taxon>Tieghemostelium</taxon>
    </lineage>
</organism>
<protein>
    <submittedName>
        <fullName evidence="1">Uncharacterized protein</fullName>
    </submittedName>
</protein>
<reference evidence="1 2" key="1">
    <citation type="submission" date="2015-12" db="EMBL/GenBank/DDBJ databases">
        <title>Dictyostelia acquired genes for synthesis and detection of signals that induce cell-type specialization by lateral gene transfer from prokaryotes.</title>
        <authorList>
            <person name="Gloeckner G."/>
            <person name="Schaap P."/>
        </authorList>
    </citation>
    <scope>NUCLEOTIDE SEQUENCE [LARGE SCALE GENOMIC DNA]</scope>
    <source>
        <strain evidence="1 2">TK</strain>
    </source>
</reference>
<sequence length="169" mass="19965">MTSTGNNETYANEEISIENIEFKNNDLPIEENMKMKIHFKNLKCDSSFYCKVEYIVDIALNHIPVLIHQSEPIEFKRSNDQIYTFDLHDLQSLKFYLERDNINTIHWHNISCFHVQLCISQPNTNTTNNQNTSTDTNNRNIIVQIVTSIVKDNEKQTYKMTSYNPFEYM</sequence>
<proteinExistence type="predicted"/>
<keyword evidence="2" id="KW-1185">Reference proteome</keyword>
<dbReference type="InParanoid" id="A0A151Z982"/>
<comment type="caution">
    <text evidence="1">The sequence shown here is derived from an EMBL/GenBank/DDBJ whole genome shotgun (WGS) entry which is preliminary data.</text>
</comment>
<gene>
    <name evidence="1" type="ORF">DLAC_09145</name>
</gene>
<accession>A0A151Z982</accession>
<dbReference type="EMBL" id="LODT01000037">
    <property type="protein sequence ID" value="KYQ90520.1"/>
    <property type="molecule type" value="Genomic_DNA"/>
</dbReference>
<dbReference type="Proteomes" id="UP000076078">
    <property type="component" value="Unassembled WGS sequence"/>
</dbReference>
<name>A0A151Z982_TIELA</name>
<evidence type="ECO:0000313" key="1">
    <source>
        <dbReference type="EMBL" id="KYQ90520.1"/>
    </source>
</evidence>
<dbReference type="FunCoup" id="A0A151Z982">
    <property type="interactions" value="425"/>
</dbReference>